<dbReference type="InterPro" id="IPR032867">
    <property type="entry name" value="DYW_dom"/>
</dbReference>
<feature type="non-terminal residue" evidence="6">
    <location>
        <position position="1"/>
    </location>
</feature>
<dbReference type="OrthoDB" id="744580at2759"/>
<dbReference type="Gene3D" id="1.25.40.10">
    <property type="entry name" value="Tetratricopeptide repeat domain"/>
    <property type="match status" value="9"/>
</dbReference>
<dbReference type="Pfam" id="PF20431">
    <property type="entry name" value="E_motif"/>
    <property type="match status" value="1"/>
</dbReference>
<dbReference type="Pfam" id="PF01535">
    <property type="entry name" value="PPR"/>
    <property type="match status" value="2"/>
</dbReference>
<feature type="repeat" description="PPR" evidence="4">
    <location>
        <begin position="327"/>
        <end position="361"/>
    </location>
</feature>
<feature type="repeat" description="PPR" evidence="4">
    <location>
        <begin position="47"/>
        <end position="81"/>
    </location>
</feature>
<feature type="repeat" description="PPR" evidence="4">
    <location>
        <begin position="187"/>
        <end position="221"/>
    </location>
</feature>
<dbReference type="EMBL" id="BDDD01000956">
    <property type="protein sequence ID" value="GAV72028.1"/>
    <property type="molecule type" value="Genomic_DNA"/>
</dbReference>
<name>A0A1Q3BW14_CEPFO</name>
<evidence type="ECO:0000259" key="5">
    <source>
        <dbReference type="Pfam" id="PF14432"/>
    </source>
</evidence>
<feature type="repeat" description="PPR" evidence="4">
    <location>
        <begin position="707"/>
        <end position="741"/>
    </location>
</feature>
<dbReference type="SUPFAM" id="SSF48452">
    <property type="entry name" value="TPR-like"/>
    <property type="match status" value="1"/>
</dbReference>
<dbReference type="InterPro" id="IPR002885">
    <property type="entry name" value="PPR_rpt"/>
</dbReference>
<dbReference type="NCBIfam" id="TIGR00756">
    <property type="entry name" value="PPR"/>
    <property type="match status" value="13"/>
</dbReference>
<feature type="repeat" description="PPR" evidence="4">
    <location>
        <begin position="494"/>
        <end position="528"/>
    </location>
</feature>
<dbReference type="PROSITE" id="PS51375">
    <property type="entry name" value="PPR"/>
    <property type="match status" value="14"/>
</dbReference>
<protein>
    <submittedName>
        <fullName evidence="6">PPR domain-containing protein/PPR_1 domain-containing protein/PPR_2 domain-containing protein/DYW_deaminase domain-containing protein</fullName>
    </submittedName>
</protein>
<evidence type="ECO:0000256" key="3">
    <source>
        <dbReference type="ARBA" id="ARBA00022737"/>
    </source>
</evidence>
<sequence length="1013" mass="113275">LTVLDRMNVAADVVTYNTILRSLCDSGKLKQAMEVLNRQLQKECYPDVITYTILIEATCRESGVGQAMKLLDEMRTRGCKPDVVTYNVLVNGICKEGRLDEAIKFLDSMPSYGCQPNVITHNIILRSMCSTGRWMDAEILLSNMVQKGCSPSVVTFNILINFLCRKGLLGRAIDVLEKMPKHGCTPNSLSYNPLLHGFCKEKRMDRAIEYLEIMVSRGCFPDIVTYNTLLTALCKDGKVDAAVEILNQLSSKGCSPVLITYNTVIDGLSKVGKTEQAIELLDEMRKKGLKPDIITYSSLVGGLSREGKVDEAIKFFYDLERWGVRPNAITYNSILVGFCKVRQTDRGQTVHAHIIKSGTHKDVVVMTSLINVYVKCGTIEDARKVFDKLRGRNSIGWTIMITGHVNNSLPELAVRVFQEMLEAGAYPTNYTLAIVLNACSSMNSIKLGGQIHGYIIKYKIDYDASIGNTLCSLYSKFGKLEYSVKAFQAIREKNVISWTAIISACGDNGEAAKGLKFFFEMLCEDVEPNAYTLTSVLSLCCTMPSLCIGAQIHSLSIKLGLQMNIPLRNSIMYLYLNCGWVDEAQKLFNGMEAVSLVAWNAMIARHAQMIDMENDDLSAYHRGNEALNIFLNLNSSGKKPDLYTFSSILTVCSRLVALEQGEQIHAQALKSGYLSDVVVGTSLVNMYNKCGSIGAASKAFVEMSTRTMISWTSMITGFAQHGLTQEALNLFEDMRLAGVRPNQITFVGVLYACSHAGMVDESLSYFTMMQKEYKIKPVMDHFLCLIDMFVRLGRLDEAFEVIKEMDFEPNDVIWSNLIAGCTSQGNTDLGLYAAEQLLKLKPKDTETYVMLLNTFISAERWKDVSLVRELMKEVKVDKLKDWSWISIKDKLCSFKPSDRLHSHSAEIYMLEKLLEEAKSLGYEPLESLEVIYEEDEETKTFSSTVYHSEKLAIAFGLLNTPNAAAIRVIKSVSMCSVCHNFIKLMSSLTHRKIIVRDSKRLHKFVNGQCSCGD</sequence>
<feature type="repeat" description="PPR" evidence="4">
    <location>
        <begin position="82"/>
        <end position="116"/>
    </location>
</feature>
<dbReference type="InterPro" id="IPR011990">
    <property type="entry name" value="TPR-like_helical_dom_sf"/>
</dbReference>
<comment type="similarity">
    <text evidence="1">Belongs to the PPR family. PCMP-H subfamily.</text>
</comment>
<feature type="repeat" description="PPR" evidence="4">
    <location>
        <begin position="393"/>
        <end position="427"/>
    </location>
</feature>
<organism evidence="6 7">
    <name type="scientific">Cephalotus follicularis</name>
    <name type="common">Albany pitcher plant</name>
    <dbReference type="NCBI Taxonomy" id="3775"/>
    <lineage>
        <taxon>Eukaryota</taxon>
        <taxon>Viridiplantae</taxon>
        <taxon>Streptophyta</taxon>
        <taxon>Embryophyta</taxon>
        <taxon>Tracheophyta</taxon>
        <taxon>Spermatophyta</taxon>
        <taxon>Magnoliopsida</taxon>
        <taxon>eudicotyledons</taxon>
        <taxon>Gunneridae</taxon>
        <taxon>Pentapetalae</taxon>
        <taxon>rosids</taxon>
        <taxon>fabids</taxon>
        <taxon>Oxalidales</taxon>
        <taxon>Cephalotaceae</taxon>
        <taxon>Cephalotus</taxon>
    </lineage>
</organism>
<dbReference type="FunFam" id="1.25.40.10:FF:000227">
    <property type="entry name" value="Pentatricopeptide repeat-containing protein At3g13880"/>
    <property type="match status" value="1"/>
</dbReference>
<evidence type="ECO:0000256" key="1">
    <source>
        <dbReference type="ARBA" id="ARBA00006643"/>
    </source>
</evidence>
<dbReference type="GO" id="GO:0008270">
    <property type="term" value="F:zinc ion binding"/>
    <property type="evidence" value="ECO:0007669"/>
    <property type="project" value="InterPro"/>
</dbReference>
<keyword evidence="3" id="KW-0677">Repeat</keyword>
<accession>A0A1Q3BW14</accession>
<dbReference type="FunFam" id="1.25.40.10:FF:000294">
    <property type="entry name" value="Pentatricopeptide repeat-containing protein At1g09900"/>
    <property type="match status" value="1"/>
</dbReference>
<evidence type="ECO:0000256" key="2">
    <source>
        <dbReference type="ARBA" id="ARBA00007626"/>
    </source>
</evidence>
<feature type="repeat" description="PPR" evidence="4">
    <location>
        <begin position="292"/>
        <end position="326"/>
    </location>
</feature>
<dbReference type="Pfam" id="PF12854">
    <property type="entry name" value="PPR_1"/>
    <property type="match status" value="1"/>
</dbReference>
<feature type="repeat" description="PPR" evidence="4">
    <location>
        <begin position="117"/>
        <end position="151"/>
    </location>
</feature>
<dbReference type="GO" id="GO:0003723">
    <property type="term" value="F:RNA binding"/>
    <property type="evidence" value="ECO:0007669"/>
    <property type="project" value="InterPro"/>
</dbReference>
<dbReference type="PANTHER" id="PTHR47926:SF480">
    <property type="entry name" value="TETRATRICOPEPTIDE REPEAT-LIKE SUPERFAMILY PROTEIN ISOFORM 1"/>
    <property type="match status" value="1"/>
</dbReference>
<evidence type="ECO:0000313" key="6">
    <source>
        <dbReference type="EMBL" id="GAV72028.1"/>
    </source>
</evidence>
<comment type="caution">
    <text evidence="6">The sequence shown here is derived from an EMBL/GenBank/DDBJ whole genome shotgun (WGS) entry which is preliminary data.</text>
</comment>
<feature type="repeat" description="PPR" evidence="4">
    <location>
        <begin position="12"/>
        <end position="46"/>
    </location>
</feature>
<dbReference type="PANTHER" id="PTHR47926">
    <property type="entry name" value="PENTATRICOPEPTIDE REPEAT-CONTAINING PROTEIN"/>
    <property type="match status" value="1"/>
</dbReference>
<reference evidence="7" key="1">
    <citation type="submission" date="2016-04" db="EMBL/GenBank/DDBJ databases">
        <title>Cephalotus genome sequencing.</title>
        <authorList>
            <person name="Fukushima K."/>
            <person name="Hasebe M."/>
            <person name="Fang X."/>
        </authorList>
    </citation>
    <scope>NUCLEOTIDE SEQUENCE [LARGE SCALE GENOMIC DNA]</scope>
    <source>
        <strain evidence="7">cv. St1</strain>
    </source>
</reference>
<dbReference type="FunFam" id="1.25.40.10:FF:001568">
    <property type="entry name" value="Pentatricopeptide repeat-containing protein At1g09900"/>
    <property type="match status" value="1"/>
</dbReference>
<dbReference type="GO" id="GO:0009451">
    <property type="term" value="P:RNA modification"/>
    <property type="evidence" value="ECO:0007669"/>
    <property type="project" value="InterPro"/>
</dbReference>
<evidence type="ECO:0000313" key="7">
    <source>
        <dbReference type="Proteomes" id="UP000187406"/>
    </source>
</evidence>
<proteinExistence type="inferred from homology"/>
<dbReference type="InParanoid" id="A0A1Q3BW14"/>
<dbReference type="AlphaFoldDB" id="A0A1Q3BW14"/>
<dbReference type="InterPro" id="IPR046848">
    <property type="entry name" value="E_motif"/>
</dbReference>
<dbReference type="Proteomes" id="UP000187406">
    <property type="component" value="Unassembled WGS sequence"/>
</dbReference>
<feature type="repeat" description="PPR" evidence="4">
    <location>
        <begin position="152"/>
        <end position="186"/>
    </location>
</feature>
<gene>
    <name evidence="6" type="ORF">CFOL_v3_15517</name>
</gene>
<dbReference type="Pfam" id="PF13041">
    <property type="entry name" value="PPR_2"/>
    <property type="match status" value="7"/>
</dbReference>
<dbReference type="FunFam" id="1.25.40.10:FF:001093">
    <property type="entry name" value="Pentatricopeptide repeat-containing protein At2g34400"/>
    <property type="match status" value="1"/>
</dbReference>
<feature type="non-terminal residue" evidence="6">
    <location>
        <position position="1013"/>
    </location>
</feature>
<feature type="repeat" description="PPR" evidence="4">
    <location>
        <begin position="222"/>
        <end position="256"/>
    </location>
</feature>
<feature type="repeat" description="PPR" evidence="4">
    <location>
        <begin position="362"/>
        <end position="392"/>
    </location>
</feature>
<dbReference type="FunFam" id="1.25.40.10:FF:000682">
    <property type="entry name" value="Pentatricopeptide repeat-containing protein At3g16610"/>
    <property type="match status" value="1"/>
</dbReference>
<evidence type="ECO:0000256" key="4">
    <source>
        <dbReference type="PROSITE-ProRule" id="PRU00708"/>
    </source>
</evidence>
<feature type="repeat" description="PPR" evidence="4">
    <location>
        <begin position="257"/>
        <end position="291"/>
    </location>
</feature>
<dbReference type="InterPro" id="IPR046960">
    <property type="entry name" value="PPR_At4g14850-like_plant"/>
</dbReference>
<comment type="similarity">
    <text evidence="2">Belongs to the PPR family. P subfamily.</text>
</comment>
<dbReference type="SUPFAM" id="SSF81901">
    <property type="entry name" value="HCP-like"/>
    <property type="match status" value="1"/>
</dbReference>
<dbReference type="Pfam" id="PF14432">
    <property type="entry name" value="DYW_deaminase"/>
    <property type="match status" value="1"/>
</dbReference>
<feature type="domain" description="DYW" evidence="5">
    <location>
        <begin position="932"/>
        <end position="1013"/>
    </location>
</feature>
<keyword evidence="7" id="KW-1185">Reference proteome</keyword>